<dbReference type="Proteomes" id="UP000190230">
    <property type="component" value="Unassembled WGS sequence"/>
</dbReference>
<evidence type="ECO:0000313" key="6">
    <source>
        <dbReference type="Proteomes" id="UP000190230"/>
    </source>
</evidence>
<dbReference type="InterPro" id="IPR011990">
    <property type="entry name" value="TPR-like_helical_dom_sf"/>
</dbReference>
<dbReference type="InterPro" id="IPR051829">
    <property type="entry name" value="Multiheme_Cytochr_ET"/>
</dbReference>
<dbReference type="PROSITE" id="PS51257">
    <property type="entry name" value="PROKAR_LIPOPROTEIN"/>
    <property type="match status" value="1"/>
</dbReference>
<evidence type="ECO:0000259" key="4">
    <source>
        <dbReference type="Pfam" id="PF13435"/>
    </source>
</evidence>
<gene>
    <name evidence="5" type="ORF">SAMN05660776_1389</name>
</gene>
<dbReference type="AlphaFoldDB" id="A0A1T5BQ08"/>
<reference evidence="6" key="1">
    <citation type="submission" date="2017-02" db="EMBL/GenBank/DDBJ databases">
        <authorList>
            <person name="Varghese N."/>
            <person name="Submissions S."/>
        </authorList>
    </citation>
    <scope>NUCLEOTIDE SEQUENCE [LARGE SCALE GENOMIC DNA]</scope>
    <source>
        <strain evidence="6">DSM 23405</strain>
    </source>
</reference>
<feature type="repeat" description="TPR" evidence="2">
    <location>
        <begin position="624"/>
        <end position="657"/>
    </location>
</feature>
<dbReference type="Pfam" id="PF13181">
    <property type="entry name" value="TPR_8"/>
    <property type="match status" value="1"/>
</dbReference>
<dbReference type="Gene3D" id="1.25.10.10">
    <property type="entry name" value="Leucine-rich Repeat Variant"/>
    <property type="match status" value="1"/>
</dbReference>
<dbReference type="SUPFAM" id="SSF48452">
    <property type="entry name" value="TPR-like"/>
    <property type="match status" value="1"/>
</dbReference>
<dbReference type="OrthoDB" id="9814800at2"/>
<keyword evidence="6" id="KW-1185">Reference proteome</keyword>
<name>A0A1T5BQ08_9FLAO</name>
<dbReference type="InterPro" id="IPR011989">
    <property type="entry name" value="ARM-like"/>
</dbReference>
<dbReference type="PANTHER" id="PTHR35038">
    <property type="entry name" value="DISSIMILATORY SULFITE REDUCTASE SIRA"/>
    <property type="match status" value="1"/>
</dbReference>
<evidence type="ECO:0000256" key="2">
    <source>
        <dbReference type="PROSITE-ProRule" id="PRU00339"/>
    </source>
</evidence>
<keyword evidence="2" id="KW-0802">TPR repeat</keyword>
<dbReference type="SUPFAM" id="SSF48695">
    <property type="entry name" value="Multiheme cytochromes"/>
    <property type="match status" value="1"/>
</dbReference>
<evidence type="ECO:0000313" key="5">
    <source>
        <dbReference type="EMBL" id="SKB49316.1"/>
    </source>
</evidence>
<dbReference type="SUPFAM" id="SSF48371">
    <property type="entry name" value="ARM repeat"/>
    <property type="match status" value="1"/>
</dbReference>
<feature type="domain" description="Cytochrome c-552/4" evidence="4">
    <location>
        <begin position="176"/>
        <end position="218"/>
    </location>
</feature>
<dbReference type="Gene3D" id="1.25.40.10">
    <property type="entry name" value="Tetratricopeptide repeat domain"/>
    <property type="match status" value="1"/>
</dbReference>
<dbReference type="Gene3D" id="1.10.1130.10">
    <property type="entry name" value="Flavocytochrome C3, Chain A"/>
    <property type="match status" value="2"/>
</dbReference>
<dbReference type="EMBL" id="FUYY01000002">
    <property type="protein sequence ID" value="SKB49316.1"/>
    <property type="molecule type" value="Genomic_DNA"/>
</dbReference>
<dbReference type="STRING" id="241145.SAMN05660776_1389"/>
<dbReference type="Pfam" id="PF13435">
    <property type="entry name" value="Cytochrome_C554"/>
    <property type="match status" value="2"/>
</dbReference>
<dbReference type="Pfam" id="PF13431">
    <property type="entry name" value="TPR_17"/>
    <property type="match status" value="1"/>
</dbReference>
<dbReference type="PROSITE" id="PS50005">
    <property type="entry name" value="TPR"/>
    <property type="match status" value="1"/>
</dbReference>
<feature type="domain" description="Cytochrome c-552/4" evidence="4">
    <location>
        <begin position="51"/>
        <end position="76"/>
    </location>
</feature>
<dbReference type="RefSeq" id="WP_079720037.1">
    <property type="nucleotide sequence ID" value="NZ_FUYY01000002.1"/>
</dbReference>
<dbReference type="Pfam" id="PF09699">
    <property type="entry name" value="Paired_CXXCH_1"/>
    <property type="match status" value="1"/>
</dbReference>
<dbReference type="SMART" id="SM00028">
    <property type="entry name" value="TPR"/>
    <property type="match status" value="4"/>
</dbReference>
<keyword evidence="1" id="KW-0732">Signal</keyword>
<dbReference type="PANTHER" id="PTHR35038:SF8">
    <property type="entry name" value="C-TYPE POLYHEME CYTOCHROME OMCC"/>
    <property type="match status" value="1"/>
</dbReference>
<dbReference type="InterPro" id="IPR016024">
    <property type="entry name" value="ARM-type_fold"/>
</dbReference>
<dbReference type="InterPro" id="IPR010177">
    <property type="entry name" value="Paired_CXXCH_1"/>
</dbReference>
<sequence>MNLRSSRYLYFCFCICLPIFLISCKDKTNKINENYTEIPSSRQAFVGSQSCISCHAQEYESWEGSHHDLAMKIADSTTVLGDFDGEVFTNKGIKTRFFKENGEYHVNTQGPDGEYHDYEVTYTFGVEPLQQYLIKFPGGQYQALLTAWDSEKNKWFDLQPELEIHHEEWMHWSGGSMRWNTMCADCHSTNLEKNFDTENFTYNTTFSEINVSCEACHGPASEHVAFYEDSLQKGDPPKLYMHSDMTSVELVDKCARCHSRRSQFTKVFDYDGSFLDHYDPELLTYPVYEKDGQIRDEDYVYASFKQSKMYQYGISCADCHDMHSTKLKSTGNDLCLNCHVPKYDSEEHHFHENGTDGSKCINCHMTGVTYMGNDYRRDHSFRIPRPDQTVDYGTPNACNTCHTDKSAEWAADAVVENYGKVREDHFSDHFLPGQLGDLTALEQLLENKKYPDIIRATALRYYVDRRLQQREINLIQNLLHDSSPLVRNEAVRAFNNLGLQDMSTYIADLLDDEKRLVRISAARYFNSNNLQAPQDEAYVKAEKEFLENLEMNADFASGQTQIALYAQAKGNTELAIKAYRRAIEIDNYYNTARMNLALLLYNQGQSKEAEELYLKVAEQEPNFGQTYYMLGLLYNETGQPDKALEFLGKACDSKPINLRACYNYALKLQEASRFEASLLIIEDALKTVPENEEFLYIKLLGEMKSGEREDALQTARQLRKIAPGNSQYQQILQNLQGKLV</sequence>
<organism evidence="5 6">
    <name type="scientific">Salegentibacter holothuriorum</name>
    <dbReference type="NCBI Taxonomy" id="241145"/>
    <lineage>
        <taxon>Bacteria</taxon>
        <taxon>Pseudomonadati</taxon>
        <taxon>Bacteroidota</taxon>
        <taxon>Flavobacteriia</taxon>
        <taxon>Flavobacteriales</taxon>
        <taxon>Flavobacteriaceae</taxon>
        <taxon>Salegentibacter</taxon>
    </lineage>
</organism>
<evidence type="ECO:0000256" key="1">
    <source>
        <dbReference type="ARBA" id="ARBA00022729"/>
    </source>
</evidence>
<dbReference type="InterPro" id="IPR036280">
    <property type="entry name" value="Multihaem_cyt_sf"/>
</dbReference>
<evidence type="ECO:0000259" key="3">
    <source>
        <dbReference type="Pfam" id="PF09699"/>
    </source>
</evidence>
<feature type="domain" description="Doubled CXXCH motif" evidence="3">
    <location>
        <begin position="315"/>
        <end position="341"/>
    </location>
</feature>
<dbReference type="InterPro" id="IPR019734">
    <property type="entry name" value="TPR_rpt"/>
</dbReference>
<protein>
    <submittedName>
        <fullName evidence="5">Tfp pilus assembly protein PilF</fullName>
    </submittedName>
</protein>
<dbReference type="InterPro" id="IPR023155">
    <property type="entry name" value="Cyt_c-552/4"/>
</dbReference>
<proteinExistence type="predicted"/>
<accession>A0A1T5BQ08</accession>